<dbReference type="InterPro" id="IPR054115">
    <property type="entry name" value="CorC_N"/>
</dbReference>
<organism evidence="11 12">
    <name type="scientific">Coxiella burnetii (strain Dugway 5J108-111)</name>
    <dbReference type="NCBI Taxonomy" id="434922"/>
    <lineage>
        <taxon>Bacteria</taxon>
        <taxon>Pseudomonadati</taxon>
        <taxon>Pseudomonadota</taxon>
        <taxon>Gammaproteobacteria</taxon>
        <taxon>Legionellales</taxon>
        <taxon>Coxiellaceae</taxon>
        <taxon>Coxiella</taxon>
    </lineage>
</organism>
<proteinExistence type="inferred from homology"/>
<dbReference type="InterPro" id="IPR016169">
    <property type="entry name" value="FAD-bd_PCMH_sub2"/>
</dbReference>
<dbReference type="EMBL" id="CP000733">
    <property type="protein sequence ID" value="ABS77386.2"/>
    <property type="molecule type" value="Genomic_DNA"/>
</dbReference>
<dbReference type="InterPro" id="IPR000644">
    <property type="entry name" value="CBS_dom"/>
</dbReference>
<dbReference type="SUPFAM" id="SSF54631">
    <property type="entry name" value="CBS-domain pair"/>
    <property type="match status" value="1"/>
</dbReference>
<dbReference type="Gene3D" id="3.30.465.10">
    <property type="match status" value="1"/>
</dbReference>
<dbReference type="InterPro" id="IPR036318">
    <property type="entry name" value="FAD-bd_PCMH-like_sf"/>
</dbReference>
<evidence type="ECO:0000259" key="10">
    <source>
        <dbReference type="PROSITE" id="PS51371"/>
    </source>
</evidence>
<evidence type="ECO:0000256" key="9">
    <source>
        <dbReference type="PROSITE-ProRule" id="PRU00703"/>
    </source>
</evidence>
<dbReference type="KEGG" id="cbd:CBUD_1498"/>
<keyword evidence="5 9" id="KW-0129">CBS domain</keyword>
<evidence type="ECO:0000256" key="7">
    <source>
        <dbReference type="ARBA" id="ARBA00037273"/>
    </source>
</evidence>
<dbReference type="SMART" id="SM00116">
    <property type="entry name" value="CBS"/>
    <property type="match status" value="2"/>
</dbReference>
<dbReference type="PANTHER" id="PTHR22777:SF27">
    <property type="entry name" value="MAGNESIUM AND COBALT EFFLUX PROTEIN CORC"/>
    <property type="match status" value="1"/>
</dbReference>
<dbReference type="Proteomes" id="UP000008555">
    <property type="component" value="Chromosome"/>
</dbReference>
<dbReference type="PANTHER" id="PTHR22777">
    <property type="entry name" value="HEMOLYSIN-RELATED"/>
    <property type="match status" value="1"/>
</dbReference>
<dbReference type="HOGENOM" id="CLU_015237_3_0_6"/>
<comment type="function">
    <text evidence="7">Plays a role in the transport of magnesium and cobalt ions.</text>
</comment>
<dbReference type="AlphaFoldDB" id="A9KCP6"/>
<dbReference type="Pfam" id="PF21917">
    <property type="entry name" value="NMB0537_N"/>
    <property type="match status" value="1"/>
</dbReference>
<evidence type="ECO:0000256" key="4">
    <source>
        <dbReference type="ARBA" id="ARBA00022842"/>
    </source>
</evidence>
<evidence type="ECO:0000313" key="12">
    <source>
        <dbReference type="Proteomes" id="UP000008555"/>
    </source>
</evidence>
<dbReference type="Gene3D" id="3.10.580.10">
    <property type="entry name" value="CBS-domain"/>
    <property type="match status" value="1"/>
</dbReference>
<dbReference type="InterPro" id="IPR044751">
    <property type="entry name" value="Ion_transp-like_CBS"/>
</dbReference>
<accession>A9KCP6</accession>
<dbReference type="GO" id="GO:0005886">
    <property type="term" value="C:plasma membrane"/>
    <property type="evidence" value="ECO:0007669"/>
    <property type="project" value="TreeGrafter"/>
</dbReference>
<evidence type="ECO:0000256" key="8">
    <source>
        <dbReference type="ARBA" id="ARBA00040729"/>
    </source>
</evidence>
<keyword evidence="6" id="KW-0170">Cobalt</keyword>
<dbReference type="PROSITE" id="PS51371">
    <property type="entry name" value="CBS"/>
    <property type="match status" value="2"/>
</dbReference>
<feature type="domain" description="CBS" evidence="10">
    <location>
        <begin position="69"/>
        <end position="129"/>
    </location>
</feature>
<evidence type="ECO:0000256" key="5">
    <source>
        <dbReference type="ARBA" id="ARBA00023122"/>
    </source>
</evidence>
<protein>
    <recommendedName>
        <fullName evidence="8">Magnesium and cobalt efflux protein CorC</fullName>
    </recommendedName>
</protein>
<dbReference type="InterPro" id="IPR046342">
    <property type="entry name" value="CBS_dom_sf"/>
</dbReference>
<dbReference type="GO" id="GO:0050660">
    <property type="term" value="F:flavin adenine dinucleotide binding"/>
    <property type="evidence" value="ECO:0007669"/>
    <property type="project" value="InterPro"/>
</dbReference>
<evidence type="ECO:0000256" key="3">
    <source>
        <dbReference type="ARBA" id="ARBA00022737"/>
    </source>
</evidence>
<dbReference type="FunFam" id="3.10.580.10:FF:000002">
    <property type="entry name" value="Magnesium/cobalt efflux protein CorC"/>
    <property type="match status" value="1"/>
</dbReference>
<evidence type="ECO:0000256" key="2">
    <source>
        <dbReference type="ARBA" id="ARBA00022448"/>
    </source>
</evidence>
<evidence type="ECO:0000256" key="6">
    <source>
        <dbReference type="ARBA" id="ARBA00023285"/>
    </source>
</evidence>
<feature type="domain" description="CBS" evidence="10">
    <location>
        <begin position="135"/>
        <end position="192"/>
    </location>
</feature>
<comment type="similarity">
    <text evidence="1">Belongs to the UPF0053 family.</text>
</comment>
<dbReference type="InterPro" id="IPR005170">
    <property type="entry name" value="Transptr-assoc_dom"/>
</dbReference>
<evidence type="ECO:0000313" key="11">
    <source>
        <dbReference type="EMBL" id="ABS77386.2"/>
    </source>
</evidence>
<dbReference type="RefSeq" id="WP_011997117.1">
    <property type="nucleotide sequence ID" value="NC_009727.1"/>
</dbReference>
<keyword evidence="4" id="KW-0460">Magnesium</keyword>
<gene>
    <name evidence="11" type="primary">corC</name>
    <name evidence="11" type="ordered locus">CBUD_1498</name>
</gene>
<keyword evidence="2" id="KW-0813">Transport</keyword>
<dbReference type="Pfam" id="PF00571">
    <property type="entry name" value="CBS"/>
    <property type="match status" value="2"/>
</dbReference>
<keyword evidence="3" id="KW-0677">Repeat</keyword>
<dbReference type="Pfam" id="PF03471">
    <property type="entry name" value="CorC_HlyC"/>
    <property type="match status" value="1"/>
</dbReference>
<evidence type="ECO:0000256" key="1">
    <source>
        <dbReference type="ARBA" id="ARBA00006337"/>
    </source>
</evidence>
<reference evidence="11 12" key="1">
    <citation type="journal article" date="2009" name="Infect. Immun.">
        <title>Comparative genomics reveal extensive transposon-mediated genomic plasticity and diversity among potential effector proteins within the genus Coxiella.</title>
        <authorList>
            <person name="Beare P.A."/>
            <person name="Unsworth N."/>
            <person name="Andoh M."/>
            <person name="Voth D.E."/>
            <person name="Omsland A."/>
            <person name="Gilk S.D."/>
            <person name="Williams K.P."/>
            <person name="Sobral B.W."/>
            <person name="Kupko J.J.III."/>
            <person name="Porcella S.F."/>
            <person name="Samuel J.E."/>
            <person name="Heinzen R.A."/>
        </authorList>
    </citation>
    <scope>NUCLEOTIDE SEQUENCE [LARGE SCALE GENOMIC DNA]</scope>
    <source>
        <strain evidence="11 12">Dugway 5J108-111</strain>
    </source>
</reference>
<dbReference type="SUPFAM" id="SSF56176">
    <property type="entry name" value="FAD-binding/transporter-associated domain-like"/>
    <property type="match status" value="1"/>
</dbReference>
<sequence>MRETMNEDPHPHRSWLERLSHALLWEPKDREQLIELLHDAKERNLLDQDALAMIEGVLRVSEKKVRDVMIPRAQMVVVDHDATPQSTLPIIIESAHSRFPIISESRDEVIGILLAKDLLQYTVGEKQAKAQIKDLARPAIFIPESKRLDVLLNEFRLKRYHMAIVVDEYGSVSGLITIEDVLEQIVGSIQDETDIVEEEPITKLNPKEFTVKALTPIDVFNNYFGTKINDEDFDTIGGYVMQQIGHLPKRGESIVIDSMKITVMLATKRSIQLLRLTKKTENE</sequence>
<name>A9KCP6_COXBN</name>
<dbReference type="SMART" id="SM01091">
    <property type="entry name" value="CorC_HlyC"/>
    <property type="match status" value="1"/>
</dbReference>
<dbReference type="CDD" id="cd04590">
    <property type="entry name" value="CBS_pair_CorC_HlyC_assoc"/>
    <property type="match status" value="1"/>
</dbReference>